<evidence type="ECO:0000313" key="2">
    <source>
        <dbReference type="EMBL" id="CAH9142334.1"/>
    </source>
</evidence>
<comment type="caution">
    <text evidence="2">The sequence shown here is derived from an EMBL/GenBank/DDBJ whole genome shotgun (WGS) entry which is preliminary data.</text>
</comment>
<evidence type="ECO:0000313" key="3">
    <source>
        <dbReference type="Proteomes" id="UP001152523"/>
    </source>
</evidence>
<dbReference type="AlphaFoldDB" id="A0AAV0G3M7"/>
<accession>A0AAV0G3M7</accession>
<feature type="coiled-coil region" evidence="1">
    <location>
        <begin position="61"/>
        <end position="129"/>
    </location>
</feature>
<evidence type="ECO:0000256" key="1">
    <source>
        <dbReference type="SAM" id="Coils"/>
    </source>
</evidence>
<name>A0AAV0G3M7_9ASTE</name>
<feature type="non-terminal residue" evidence="2">
    <location>
        <position position="150"/>
    </location>
</feature>
<sequence>MVPPPPPPPPPLDRSALSRYEDEAVESKLLRASVTASVLLGEHIRRLEQTRAHKAEDDEALKKLVATNTEAIRKMATLEETLRREREAMSKELEKAKAEGKAEAEAAAVAAAKEAAEAAEKSKSEAVTQAVANFIAGGWRAEDQKAWRVS</sequence>
<reference evidence="2" key="1">
    <citation type="submission" date="2022-07" db="EMBL/GenBank/DDBJ databases">
        <authorList>
            <person name="Macas J."/>
            <person name="Novak P."/>
            <person name="Neumann P."/>
        </authorList>
    </citation>
    <scope>NUCLEOTIDE SEQUENCE</scope>
</reference>
<dbReference type="EMBL" id="CAMAPF010001039">
    <property type="protein sequence ID" value="CAH9142334.1"/>
    <property type="molecule type" value="Genomic_DNA"/>
</dbReference>
<protein>
    <submittedName>
        <fullName evidence="2">Uncharacterized protein</fullName>
    </submittedName>
</protein>
<dbReference type="Proteomes" id="UP001152523">
    <property type="component" value="Unassembled WGS sequence"/>
</dbReference>
<keyword evidence="3" id="KW-1185">Reference proteome</keyword>
<keyword evidence="1" id="KW-0175">Coiled coil</keyword>
<gene>
    <name evidence="2" type="ORF">CEPIT_LOCUS39823</name>
</gene>
<organism evidence="2 3">
    <name type="scientific">Cuscuta epithymum</name>
    <dbReference type="NCBI Taxonomy" id="186058"/>
    <lineage>
        <taxon>Eukaryota</taxon>
        <taxon>Viridiplantae</taxon>
        <taxon>Streptophyta</taxon>
        <taxon>Embryophyta</taxon>
        <taxon>Tracheophyta</taxon>
        <taxon>Spermatophyta</taxon>
        <taxon>Magnoliopsida</taxon>
        <taxon>eudicotyledons</taxon>
        <taxon>Gunneridae</taxon>
        <taxon>Pentapetalae</taxon>
        <taxon>asterids</taxon>
        <taxon>lamiids</taxon>
        <taxon>Solanales</taxon>
        <taxon>Convolvulaceae</taxon>
        <taxon>Cuscuteae</taxon>
        <taxon>Cuscuta</taxon>
        <taxon>Cuscuta subgen. Cuscuta</taxon>
    </lineage>
</organism>
<proteinExistence type="predicted"/>